<keyword evidence="3" id="KW-1185">Reference proteome</keyword>
<evidence type="ECO:0000256" key="1">
    <source>
        <dbReference type="SAM" id="MobiDB-lite"/>
    </source>
</evidence>
<feature type="compositionally biased region" description="Low complexity" evidence="1">
    <location>
        <begin position="51"/>
        <end position="60"/>
    </location>
</feature>
<dbReference type="OrthoDB" id="2536771at2759"/>
<organism evidence="2 3">
    <name type="scientific">Microbotryum intermedium</name>
    <dbReference type="NCBI Taxonomy" id="269621"/>
    <lineage>
        <taxon>Eukaryota</taxon>
        <taxon>Fungi</taxon>
        <taxon>Dikarya</taxon>
        <taxon>Basidiomycota</taxon>
        <taxon>Pucciniomycotina</taxon>
        <taxon>Microbotryomycetes</taxon>
        <taxon>Microbotryales</taxon>
        <taxon>Microbotryaceae</taxon>
        <taxon>Microbotryum</taxon>
    </lineage>
</organism>
<accession>A0A238FLD7</accession>
<sequence length="305" mass="33124">MLVQVSKCLQSFAKSLTAFLYLQSAFALPQSLSISGSSRSQSSSSDERSGDGSSSSSTASQALAKRGNCKPTCPRRTRLDSRSMPACAWNCVTWSSSVIKDSEALVPAITTVVFGILGYTARRATTSHTGKTGKRDNATLHAFSSAIDDIFGTKDRKRGGSDLHTVDYATLFANGTVDGIYTEFNVTANQAAAYIGDSYASGWVKSELALEKRSDTLTNAMVIYHNAKIDDQVEIRSFTPYERRKTASTIARRFSYICQHHGRAMCDCLRSGLGNEFVGALTVEGQADNNGQYQPMNCDCDTRAW</sequence>
<evidence type="ECO:0000313" key="3">
    <source>
        <dbReference type="Proteomes" id="UP000198372"/>
    </source>
</evidence>
<evidence type="ECO:0000313" key="2">
    <source>
        <dbReference type="EMBL" id="SCV73589.1"/>
    </source>
</evidence>
<dbReference type="Proteomes" id="UP000198372">
    <property type="component" value="Unassembled WGS sequence"/>
</dbReference>
<protein>
    <submittedName>
        <fullName evidence="2">BQ2448_7515 protein</fullName>
    </submittedName>
</protein>
<proteinExistence type="predicted"/>
<feature type="compositionally biased region" description="Low complexity" evidence="1">
    <location>
        <begin position="34"/>
        <end position="44"/>
    </location>
</feature>
<feature type="region of interest" description="Disordered" evidence="1">
    <location>
        <begin position="34"/>
        <end position="75"/>
    </location>
</feature>
<name>A0A238FLD7_9BASI</name>
<reference evidence="3" key="1">
    <citation type="submission" date="2016-09" db="EMBL/GenBank/DDBJ databases">
        <authorList>
            <person name="Jeantristanb JTB J.-T."/>
            <person name="Ricardo R."/>
        </authorList>
    </citation>
    <scope>NUCLEOTIDE SEQUENCE [LARGE SCALE GENOMIC DNA]</scope>
</reference>
<dbReference type="AlphaFoldDB" id="A0A238FLD7"/>
<dbReference type="EMBL" id="FMSP01000018">
    <property type="protein sequence ID" value="SCV73589.1"/>
    <property type="molecule type" value="Genomic_DNA"/>
</dbReference>
<gene>
    <name evidence="2" type="ORF">BQ2448_7515</name>
</gene>